<evidence type="ECO:0000313" key="11">
    <source>
        <dbReference type="EMBL" id="MBD3942418.1"/>
    </source>
</evidence>
<comment type="catalytic activity">
    <reaction evidence="10">
        <text>L-threonyl-[protein] + FAD = FMN-L-threonyl-[protein] + AMP + H(+)</text>
        <dbReference type="Rhea" id="RHEA:36847"/>
        <dbReference type="Rhea" id="RHEA-COMP:11060"/>
        <dbReference type="Rhea" id="RHEA-COMP:11061"/>
        <dbReference type="ChEBI" id="CHEBI:15378"/>
        <dbReference type="ChEBI" id="CHEBI:30013"/>
        <dbReference type="ChEBI" id="CHEBI:57692"/>
        <dbReference type="ChEBI" id="CHEBI:74257"/>
        <dbReference type="ChEBI" id="CHEBI:456215"/>
        <dbReference type="EC" id="2.7.1.180"/>
    </reaction>
</comment>
<keyword evidence="4" id="KW-0285">Flavoprotein</keyword>
<keyword evidence="7" id="KW-0274">FAD</keyword>
<evidence type="ECO:0000256" key="7">
    <source>
        <dbReference type="ARBA" id="ARBA00022827"/>
    </source>
</evidence>
<dbReference type="Proteomes" id="UP000598426">
    <property type="component" value="Unassembled WGS sequence"/>
</dbReference>
<dbReference type="PANTHER" id="PTHR30040:SF2">
    <property type="entry name" value="FAD:PROTEIN FMN TRANSFERASE"/>
    <property type="match status" value="1"/>
</dbReference>
<keyword evidence="6" id="KW-0479">Metal-binding</keyword>
<evidence type="ECO:0000256" key="8">
    <source>
        <dbReference type="ARBA" id="ARBA00022842"/>
    </source>
</evidence>
<gene>
    <name evidence="11" type="ORF">IF188_11980</name>
</gene>
<comment type="caution">
    <text evidence="11">The sequence shown here is derived from an EMBL/GenBank/DDBJ whole genome shotgun (WGS) entry which is preliminary data.</text>
</comment>
<dbReference type="RefSeq" id="WP_191172037.1">
    <property type="nucleotide sequence ID" value="NZ_JACXZS010000007.1"/>
</dbReference>
<evidence type="ECO:0000256" key="1">
    <source>
        <dbReference type="ARBA" id="ARBA00001946"/>
    </source>
</evidence>
<comment type="cofactor">
    <cofactor evidence="1">
        <name>Mg(2+)</name>
        <dbReference type="ChEBI" id="CHEBI:18420"/>
    </cofactor>
</comment>
<dbReference type="EC" id="2.7.1.180" evidence="2"/>
<evidence type="ECO:0000256" key="2">
    <source>
        <dbReference type="ARBA" id="ARBA00011955"/>
    </source>
</evidence>
<evidence type="ECO:0000313" key="12">
    <source>
        <dbReference type="Proteomes" id="UP000598426"/>
    </source>
</evidence>
<dbReference type="Gene3D" id="3.10.520.10">
    <property type="entry name" value="ApbE-like domains"/>
    <property type="match status" value="1"/>
</dbReference>
<keyword evidence="5 11" id="KW-0808">Transferase</keyword>
<evidence type="ECO:0000256" key="6">
    <source>
        <dbReference type="ARBA" id="ARBA00022723"/>
    </source>
</evidence>
<protein>
    <recommendedName>
        <fullName evidence="3">FAD:protein FMN transferase</fullName>
        <ecNumber evidence="2">2.7.1.180</ecNumber>
    </recommendedName>
    <alternativeName>
        <fullName evidence="9">Flavin transferase</fullName>
    </alternativeName>
</protein>
<sequence length="311" mass="32828">MAASAPWRFDAIGTTWEIATAEPLRDATRDAVCAVIDGFDRGWSRFRADSVVCALARGGGSVPAPPDAALMLDAFVTLDEATDGAVNPLVAASLDSLGYDAAYSLRDRGALAAPAAWRELVTWTDDTLALALPATIDVGALGKGRLVDLVLDVVRDAVDGDVVVDASGDLAVRGRAERVGLEHPFDPRRAIGVWEVKDAALCASATGRRSWPSASGGTLHHVIDARTGQPVRTYAATWAVAADAMTADAVATALFFDGGPRLAHEWGAEWVRMTTDGRVEWSPGCRADLFVGADRGARRTVPAPRPNSLER</sequence>
<dbReference type="InterPro" id="IPR003374">
    <property type="entry name" value="ApbE-like_sf"/>
</dbReference>
<proteinExistence type="predicted"/>
<evidence type="ECO:0000256" key="4">
    <source>
        <dbReference type="ARBA" id="ARBA00022630"/>
    </source>
</evidence>
<dbReference type="SUPFAM" id="SSF143631">
    <property type="entry name" value="ApbE-like"/>
    <property type="match status" value="1"/>
</dbReference>
<evidence type="ECO:0000256" key="5">
    <source>
        <dbReference type="ARBA" id="ARBA00022679"/>
    </source>
</evidence>
<keyword evidence="12" id="KW-1185">Reference proteome</keyword>
<keyword evidence="8" id="KW-0460">Magnesium</keyword>
<dbReference type="EMBL" id="JACXZS010000007">
    <property type="protein sequence ID" value="MBD3942418.1"/>
    <property type="molecule type" value="Genomic_DNA"/>
</dbReference>
<dbReference type="Pfam" id="PF02424">
    <property type="entry name" value="ApbE"/>
    <property type="match status" value="1"/>
</dbReference>
<evidence type="ECO:0000256" key="9">
    <source>
        <dbReference type="ARBA" id="ARBA00031306"/>
    </source>
</evidence>
<evidence type="ECO:0000256" key="10">
    <source>
        <dbReference type="ARBA" id="ARBA00048540"/>
    </source>
</evidence>
<dbReference type="GO" id="GO:0016740">
    <property type="term" value="F:transferase activity"/>
    <property type="evidence" value="ECO:0007669"/>
    <property type="project" value="UniProtKB-KW"/>
</dbReference>
<accession>A0ABR8NR23</accession>
<organism evidence="11 12">
    <name type="scientific">Microbacterium helvum</name>
    <dbReference type="NCBI Taxonomy" id="2773713"/>
    <lineage>
        <taxon>Bacteria</taxon>
        <taxon>Bacillati</taxon>
        <taxon>Actinomycetota</taxon>
        <taxon>Actinomycetes</taxon>
        <taxon>Micrococcales</taxon>
        <taxon>Microbacteriaceae</taxon>
        <taxon>Microbacterium</taxon>
    </lineage>
</organism>
<evidence type="ECO:0000256" key="3">
    <source>
        <dbReference type="ARBA" id="ARBA00016337"/>
    </source>
</evidence>
<dbReference type="InterPro" id="IPR024932">
    <property type="entry name" value="ApbE"/>
</dbReference>
<name>A0ABR8NR23_9MICO</name>
<dbReference type="PANTHER" id="PTHR30040">
    <property type="entry name" value="THIAMINE BIOSYNTHESIS LIPOPROTEIN APBE"/>
    <property type="match status" value="1"/>
</dbReference>
<reference evidence="11 12" key="1">
    <citation type="submission" date="2020-09" db="EMBL/GenBank/DDBJ databases">
        <title>Isolation and identification of active actinomycetes.</title>
        <authorList>
            <person name="Li X."/>
        </authorList>
    </citation>
    <scope>NUCLEOTIDE SEQUENCE [LARGE SCALE GENOMIC DNA]</scope>
    <source>
        <strain evidence="11 12">NEAU-LLC</strain>
    </source>
</reference>